<dbReference type="InterPro" id="IPR023828">
    <property type="entry name" value="Peptidase_S8_Ser-AS"/>
</dbReference>
<gene>
    <name evidence="10" type="ORF">PSECIP111951_00515</name>
</gene>
<evidence type="ECO:0000313" key="10">
    <source>
        <dbReference type="EMBL" id="CAH9051992.1"/>
    </source>
</evidence>
<dbReference type="SMART" id="SM00089">
    <property type="entry name" value="PKD"/>
    <property type="match status" value="2"/>
</dbReference>
<dbReference type="Pfam" id="PF22148">
    <property type="entry name" value="Fervidolysin_NPro-like"/>
    <property type="match status" value="1"/>
</dbReference>
<dbReference type="InterPro" id="IPR037045">
    <property type="entry name" value="S8pro/Inhibitor_I9_sf"/>
</dbReference>
<dbReference type="PROSITE" id="PS50093">
    <property type="entry name" value="PKD"/>
    <property type="match status" value="1"/>
</dbReference>
<feature type="domain" description="P/Homo B" evidence="9">
    <location>
        <begin position="540"/>
        <end position="668"/>
    </location>
</feature>
<dbReference type="InterPro" id="IPR023827">
    <property type="entry name" value="Peptidase_S8_Asp-AS"/>
</dbReference>
<dbReference type="Gene3D" id="2.60.40.10">
    <property type="entry name" value="Immunoglobulins"/>
    <property type="match status" value="1"/>
</dbReference>
<keyword evidence="4 5" id="KW-0720">Serine protease</keyword>
<dbReference type="InterPro" id="IPR000601">
    <property type="entry name" value="PKD_dom"/>
</dbReference>
<dbReference type="Pfam" id="PF01483">
    <property type="entry name" value="P_proprotein"/>
    <property type="match status" value="1"/>
</dbReference>
<dbReference type="PANTHER" id="PTHR43399:SF4">
    <property type="entry name" value="CELL WALL-ASSOCIATED PROTEASE"/>
    <property type="match status" value="1"/>
</dbReference>
<evidence type="ECO:0000256" key="6">
    <source>
        <dbReference type="RuleBase" id="RU003355"/>
    </source>
</evidence>
<dbReference type="SUPFAM" id="SSF49299">
    <property type="entry name" value="PKD domain"/>
    <property type="match status" value="1"/>
</dbReference>
<dbReference type="Pfam" id="PF18911">
    <property type="entry name" value="PKD_4"/>
    <property type="match status" value="1"/>
</dbReference>
<dbReference type="Gene3D" id="3.40.50.200">
    <property type="entry name" value="Peptidase S8/S53 domain"/>
    <property type="match status" value="1"/>
</dbReference>
<dbReference type="InterPro" id="IPR013783">
    <property type="entry name" value="Ig-like_fold"/>
</dbReference>
<dbReference type="PANTHER" id="PTHR43399">
    <property type="entry name" value="SUBTILISIN-RELATED"/>
    <property type="match status" value="1"/>
</dbReference>
<dbReference type="EMBL" id="CAMAPD010000002">
    <property type="protein sequence ID" value="CAH9051992.1"/>
    <property type="molecule type" value="Genomic_DNA"/>
</dbReference>
<dbReference type="CDD" id="cd07473">
    <property type="entry name" value="Peptidases_S8_Subtilisin_like"/>
    <property type="match status" value="1"/>
</dbReference>
<dbReference type="CDD" id="cd00146">
    <property type="entry name" value="PKD"/>
    <property type="match status" value="1"/>
</dbReference>
<dbReference type="InterPro" id="IPR034204">
    <property type="entry name" value="PfSUB1-like_cat_dom"/>
</dbReference>
<evidence type="ECO:0000313" key="11">
    <source>
        <dbReference type="Proteomes" id="UP001152485"/>
    </source>
</evidence>
<evidence type="ECO:0000259" key="8">
    <source>
        <dbReference type="PROSITE" id="PS50093"/>
    </source>
</evidence>
<evidence type="ECO:0000256" key="7">
    <source>
        <dbReference type="SAM" id="SignalP"/>
    </source>
</evidence>
<dbReference type="InterPro" id="IPR035986">
    <property type="entry name" value="PKD_dom_sf"/>
</dbReference>
<evidence type="ECO:0000256" key="2">
    <source>
        <dbReference type="ARBA" id="ARBA00022670"/>
    </source>
</evidence>
<protein>
    <recommendedName>
        <fullName evidence="12">Peptidase S8</fullName>
    </recommendedName>
</protein>
<dbReference type="SUPFAM" id="SSF52743">
    <property type="entry name" value="Subtilisin-like"/>
    <property type="match status" value="1"/>
</dbReference>
<dbReference type="Gene3D" id="2.60.120.260">
    <property type="entry name" value="Galactose-binding domain-like"/>
    <property type="match status" value="1"/>
</dbReference>
<feature type="signal peptide" evidence="7">
    <location>
        <begin position="1"/>
        <end position="19"/>
    </location>
</feature>
<proteinExistence type="inferred from homology"/>
<keyword evidence="3 5" id="KW-0378">Hydrolase</keyword>
<keyword evidence="7" id="KW-0732">Signal</keyword>
<feature type="domain" description="PKD" evidence="8">
    <location>
        <begin position="667"/>
        <end position="747"/>
    </location>
</feature>
<comment type="similarity">
    <text evidence="1 5 6">Belongs to the peptidase S8 family.</text>
</comment>
<dbReference type="InterPro" id="IPR051048">
    <property type="entry name" value="Peptidase_S8/S53_subtilisin"/>
</dbReference>
<keyword evidence="2 5" id="KW-0645">Protease</keyword>
<dbReference type="PROSITE" id="PS00137">
    <property type="entry name" value="SUBTILASE_HIS"/>
    <property type="match status" value="1"/>
</dbReference>
<feature type="active site" description="Charge relay system" evidence="5">
    <location>
        <position position="163"/>
    </location>
</feature>
<feature type="active site" description="Charge relay system" evidence="5">
    <location>
        <position position="218"/>
    </location>
</feature>
<dbReference type="InterPro" id="IPR008979">
    <property type="entry name" value="Galactose-bd-like_sf"/>
</dbReference>
<dbReference type="InterPro" id="IPR022398">
    <property type="entry name" value="Peptidase_S8_His-AS"/>
</dbReference>
<sequence>MKLKLSALTLALIPCLSQAAIHIDKETISAADDALIVVYKKNASKEQRISARKLVAAKISDLNQDEIDDAYRHVLKGRLAKFKLDKSDVKDALKALNNHPAVEYAEPDYKVSVQGMPDDPRFGELWGLNNTGQTGGVADADIDAPEAWDVSIGSRDVVVGVIDTGVDHTHPDLAANMWINPNEIPGDGIDNDGNGYIDDIHGINAITNVGDPMDDQGHGTHVSGTIGAVGNDATGVVGVNHEVSIVGCKFLDASGSGSTSDAIKCIDYLVGLREAGVDVRVSNNSWGGGGFNQAMADALTASEQAGILFVAAAGNSAVDNDVSPHYPSSYEHESVLSVASTTDTDAMSGFSQWGLVSVDLGAPGSAILSTVPGGGYDTYSGTSMATPHVAGVAALALSVNPTLTTQELKAVLMDSGDDNEALNGKVVSGKRLNAASALEYADPEPGFRLSASPASQEVVAGESATYNFDVLSVADWTGDVALTVESDLPGAVLSTDVVQPGLSFSLTVPTSDDTSWGSYTFNVTATSGELVETKQVSLFVYPQGLNEFNYSNDTSVDIPDNDPTAVTSVISVNDDVVVFDSSTFLDITHTYIGDLVVTLTSPAGTTATLHNKAGGSADDINDSFESDAFNGENAAGDWVLTVEDTFAQDTGTLNQWSLTLTGLGDVSPAEPVAGFSYVADMLSATFTDTSTDANNDIASWAWDFGDGNASTEQNPTHEFANAGTYDVTLTVTDETGLTSTKVHSVTVVDQVIELKVKRANKTRLDYARVELAYHGVSSDSIDVYRDGAKVATADNTGVYRDFIRQATQQQYVYKICVGENICSEEVTVTFR</sequence>
<accession>A0ABN8UKF3</accession>
<dbReference type="SUPFAM" id="SSF49785">
    <property type="entry name" value="Galactose-binding domain-like"/>
    <property type="match status" value="1"/>
</dbReference>
<evidence type="ECO:0000256" key="4">
    <source>
        <dbReference type="ARBA" id="ARBA00022825"/>
    </source>
</evidence>
<dbReference type="InterPro" id="IPR022409">
    <property type="entry name" value="PKD/Chitinase_dom"/>
</dbReference>
<comment type="caution">
    <text evidence="10">The sequence shown here is derived from an EMBL/GenBank/DDBJ whole genome shotgun (WGS) entry which is preliminary data.</text>
</comment>
<organism evidence="10 11">
    <name type="scientific">Pseudoalteromonas holothuriae</name>
    <dbReference type="NCBI Taxonomy" id="2963714"/>
    <lineage>
        <taxon>Bacteria</taxon>
        <taxon>Pseudomonadati</taxon>
        <taxon>Pseudomonadota</taxon>
        <taxon>Gammaproteobacteria</taxon>
        <taxon>Alteromonadales</taxon>
        <taxon>Pseudoalteromonadaceae</taxon>
        <taxon>Pseudoalteromonas</taxon>
    </lineage>
</organism>
<dbReference type="Gene3D" id="3.30.70.80">
    <property type="entry name" value="Peptidase S8 propeptide/proteinase inhibitor I9"/>
    <property type="match status" value="1"/>
</dbReference>
<evidence type="ECO:0000259" key="9">
    <source>
        <dbReference type="PROSITE" id="PS51829"/>
    </source>
</evidence>
<evidence type="ECO:0000256" key="5">
    <source>
        <dbReference type="PROSITE-ProRule" id="PRU01240"/>
    </source>
</evidence>
<dbReference type="InterPro" id="IPR054399">
    <property type="entry name" value="Fervidolysin-like_N_prodom"/>
</dbReference>
<reference evidence="10 11" key="1">
    <citation type="submission" date="2022-07" db="EMBL/GenBank/DDBJ databases">
        <authorList>
            <person name="Criscuolo A."/>
        </authorList>
    </citation>
    <scope>NUCLEOTIDE SEQUENCE [LARGE SCALE GENOMIC DNA]</scope>
    <source>
        <strain evidence="11">CIP 111951</strain>
    </source>
</reference>
<evidence type="ECO:0000256" key="1">
    <source>
        <dbReference type="ARBA" id="ARBA00011073"/>
    </source>
</evidence>
<dbReference type="PRINTS" id="PR00723">
    <property type="entry name" value="SUBTILISIN"/>
</dbReference>
<dbReference type="PROSITE" id="PS51829">
    <property type="entry name" value="P_HOMO_B"/>
    <property type="match status" value="1"/>
</dbReference>
<evidence type="ECO:0000256" key="3">
    <source>
        <dbReference type="ARBA" id="ARBA00022801"/>
    </source>
</evidence>
<dbReference type="InterPro" id="IPR036852">
    <property type="entry name" value="Peptidase_S8/S53_dom_sf"/>
</dbReference>
<dbReference type="Pfam" id="PF00082">
    <property type="entry name" value="Peptidase_S8"/>
    <property type="match status" value="1"/>
</dbReference>
<feature type="chain" id="PRO_5045980451" description="Peptidase S8" evidence="7">
    <location>
        <begin position="20"/>
        <end position="831"/>
    </location>
</feature>
<dbReference type="PROSITE" id="PS51892">
    <property type="entry name" value="SUBTILASE"/>
    <property type="match status" value="1"/>
</dbReference>
<name>A0ABN8UKF3_9GAMM</name>
<dbReference type="PROSITE" id="PS00138">
    <property type="entry name" value="SUBTILASE_SER"/>
    <property type="match status" value="1"/>
</dbReference>
<dbReference type="Proteomes" id="UP001152485">
    <property type="component" value="Unassembled WGS sequence"/>
</dbReference>
<dbReference type="PROSITE" id="PS00136">
    <property type="entry name" value="SUBTILASE_ASP"/>
    <property type="match status" value="1"/>
</dbReference>
<feature type="active site" description="Charge relay system" evidence="5">
    <location>
        <position position="383"/>
    </location>
</feature>
<dbReference type="InterPro" id="IPR015500">
    <property type="entry name" value="Peptidase_S8_subtilisin-rel"/>
</dbReference>
<dbReference type="RefSeq" id="WP_261591733.1">
    <property type="nucleotide sequence ID" value="NZ_CAMAPD010000002.1"/>
</dbReference>
<dbReference type="InterPro" id="IPR002884">
    <property type="entry name" value="P_dom"/>
</dbReference>
<evidence type="ECO:0008006" key="12">
    <source>
        <dbReference type="Google" id="ProtNLM"/>
    </source>
</evidence>
<dbReference type="InterPro" id="IPR000209">
    <property type="entry name" value="Peptidase_S8/S53_dom"/>
</dbReference>